<sequence>MACSRTPFAALTLLLVCGGCGGSPYDLAPATGSVTIDGQPFGHGKVMFAPVSQGSQVEVGKPAFGLLNPDGTFTLSTYAADDGAVIGKHWVTVFREDDGPNGPAPAGVPKFGRVVVPAPVEVTDGANNLRIDLTAEQVRRLGAPN</sequence>
<name>A0A5C5ZDD0_9BACT</name>
<evidence type="ECO:0000313" key="1">
    <source>
        <dbReference type="EMBL" id="TWT85332.1"/>
    </source>
</evidence>
<evidence type="ECO:0000313" key="2">
    <source>
        <dbReference type="Proteomes" id="UP000318478"/>
    </source>
</evidence>
<gene>
    <name evidence="1" type="ORF">Pla123a_01390</name>
</gene>
<keyword evidence="2" id="KW-1185">Reference proteome</keyword>
<dbReference type="OrthoDB" id="287810at2"/>
<accession>A0A5C5ZDD0</accession>
<evidence type="ECO:0008006" key="3">
    <source>
        <dbReference type="Google" id="ProtNLM"/>
    </source>
</evidence>
<comment type="caution">
    <text evidence="1">The sequence shown here is derived from an EMBL/GenBank/DDBJ whole genome shotgun (WGS) entry which is preliminary data.</text>
</comment>
<dbReference type="Proteomes" id="UP000318478">
    <property type="component" value="Unassembled WGS sequence"/>
</dbReference>
<dbReference type="AlphaFoldDB" id="A0A5C5ZDD0"/>
<reference evidence="1 2" key="1">
    <citation type="submission" date="2019-02" db="EMBL/GenBank/DDBJ databases">
        <title>Deep-cultivation of Planctomycetes and their phenomic and genomic characterization uncovers novel biology.</title>
        <authorList>
            <person name="Wiegand S."/>
            <person name="Jogler M."/>
            <person name="Boedeker C."/>
            <person name="Pinto D."/>
            <person name="Vollmers J."/>
            <person name="Rivas-Marin E."/>
            <person name="Kohn T."/>
            <person name="Peeters S.H."/>
            <person name="Heuer A."/>
            <person name="Rast P."/>
            <person name="Oberbeckmann S."/>
            <person name="Bunk B."/>
            <person name="Jeske O."/>
            <person name="Meyerdierks A."/>
            <person name="Storesund J.E."/>
            <person name="Kallscheuer N."/>
            <person name="Luecker S."/>
            <person name="Lage O.M."/>
            <person name="Pohl T."/>
            <person name="Merkel B.J."/>
            <person name="Hornburger P."/>
            <person name="Mueller R.-W."/>
            <person name="Bruemmer F."/>
            <person name="Labrenz M."/>
            <person name="Spormann A.M."/>
            <person name="Op Den Camp H."/>
            <person name="Overmann J."/>
            <person name="Amann R."/>
            <person name="Jetten M.S.M."/>
            <person name="Mascher T."/>
            <person name="Medema M.H."/>
            <person name="Devos D.P."/>
            <person name="Kaster A.-K."/>
            <person name="Ovreas L."/>
            <person name="Rohde M."/>
            <person name="Galperin M.Y."/>
            <person name="Jogler C."/>
        </authorList>
    </citation>
    <scope>NUCLEOTIDE SEQUENCE [LARGE SCALE GENOMIC DNA]</scope>
    <source>
        <strain evidence="1 2">Pla123a</strain>
    </source>
</reference>
<organism evidence="1 2">
    <name type="scientific">Posidoniimonas polymericola</name>
    <dbReference type="NCBI Taxonomy" id="2528002"/>
    <lineage>
        <taxon>Bacteria</taxon>
        <taxon>Pseudomonadati</taxon>
        <taxon>Planctomycetota</taxon>
        <taxon>Planctomycetia</taxon>
        <taxon>Pirellulales</taxon>
        <taxon>Lacipirellulaceae</taxon>
        <taxon>Posidoniimonas</taxon>
    </lineage>
</organism>
<protein>
    <recommendedName>
        <fullName evidence="3">Carboxypeptidase regulatory-like domain-containing protein</fullName>
    </recommendedName>
</protein>
<proteinExistence type="predicted"/>
<dbReference type="EMBL" id="SJPO01000001">
    <property type="protein sequence ID" value="TWT85332.1"/>
    <property type="molecule type" value="Genomic_DNA"/>
</dbReference>
<dbReference type="RefSeq" id="WP_146583602.1">
    <property type="nucleotide sequence ID" value="NZ_SJPO01000001.1"/>
</dbReference>